<name>A0AA88KJR2_NAELO</name>
<feature type="domain" description="F-box" evidence="2">
    <location>
        <begin position="26"/>
        <end position="62"/>
    </location>
</feature>
<dbReference type="SUPFAM" id="SSF81383">
    <property type="entry name" value="F-box domain"/>
    <property type="match status" value="1"/>
</dbReference>
<dbReference type="CDD" id="cd09917">
    <property type="entry name" value="F-box_SF"/>
    <property type="match status" value="1"/>
</dbReference>
<dbReference type="InterPro" id="IPR036047">
    <property type="entry name" value="F-box-like_dom_sf"/>
</dbReference>
<keyword evidence="1" id="KW-0175">Coiled coil</keyword>
<dbReference type="RefSeq" id="XP_044549186.1">
    <property type="nucleotide sequence ID" value="XM_044693788.1"/>
</dbReference>
<gene>
    <name evidence="3" type="ORF">C9374_004178</name>
</gene>
<dbReference type="Proteomes" id="UP000816034">
    <property type="component" value="Unassembled WGS sequence"/>
</dbReference>
<evidence type="ECO:0000256" key="1">
    <source>
        <dbReference type="SAM" id="Coils"/>
    </source>
</evidence>
<dbReference type="Pfam" id="PF00646">
    <property type="entry name" value="F-box"/>
    <property type="match status" value="1"/>
</dbReference>
<evidence type="ECO:0000259" key="2">
    <source>
        <dbReference type="Pfam" id="PF00646"/>
    </source>
</evidence>
<organism evidence="3 4">
    <name type="scientific">Naegleria lovaniensis</name>
    <name type="common">Amoeba</name>
    <dbReference type="NCBI Taxonomy" id="51637"/>
    <lineage>
        <taxon>Eukaryota</taxon>
        <taxon>Discoba</taxon>
        <taxon>Heterolobosea</taxon>
        <taxon>Tetramitia</taxon>
        <taxon>Eutetramitia</taxon>
        <taxon>Vahlkampfiidae</taxon>
        <taxon>Naegleria</taxon>
    </lineage>
</organism>
<dbReference type="InterPro" id="IPR001810">
    <property type="entry name" value="F-box_dom"/>
</dbReference>
<evidence type="ECO:0000313" key="3">
    <source>
        <dbReference type="EMBL" id="KAG2383507.1"/>
    </source>
</evidence>
<dbReference type="AlphaFoldDB" id="A0AA88KJR2"/>
<dbReference type="GeneID" id="68096633"/>
<protein>
    <recommendedName>
        <fullName evidence="2">F-box domain-containing protein</fullName>
    </recommendedName>
</protein>
<dbReference type="EMBL" id="PYSW02000020">
    <property type="protein sequence ID" value="KAG2383507.1"/>
    <property type="molecule type" value="Genomic_DNA"/>
</dbReference>
<comment type="caution">
    <text evidence="3">The sequence shown here is derived from an EMBL/GenBank/DDBJ whole genome shotgun (WGS) entry which is preliminary data.</text>
</comment>
<sequence>MSQKKGERESRTCGLIREAKQVLCSPDVLYEIFSYLVFSDVVHRIILVNKTWKSIVANLNKLWEDYILFQWPDAKLTMDMRRTSSLETFKNYYTNNCYECFKTLKKASSFSTLRSRTGCVIKVCDDCAFSGPYSERKLYTKTRMYELLKLNDKDIANLPYKEGYSNAYRKTTTNLCLKNCYHKALSKYFTKGGIEANNERLKAIAEKRRQNLENAKKERKAELIKALEEEGLELRADSRLCEAYINGTCHQSLEQVVDTMKEMRFYHETISSYVQSEFEAMNNWFDNEDMDDRWLRREMRSVNRAEIAYPAALKSWVHDMKGKGETLETLLETAPSTLHADIEKAYSKK</sequence>
<keyword evidence="4" id="KW-1185">Reference proteome</keyword>
<evidence type="ECO:0000313" key="4">
    <source>
        <dbReference type="Proteomes" id="UP000816034"/>
    </source>
</evidence>
<feature type="coiled-coil region" evidence="1">
    <location>
        <begin position="195"/>
        <end position="237"/>
    </location>
</feature>
<reference evidence="3 4" key="1">
    <citation type="journal article" date="2018" name="BMC Genomics">
        <title>The genome of Naegleria lovaniensis, the basis for a comparative approach to unravel pathogenicity factors of the human pathogenic amoeba N. fowleri.</title>
        <authorList>
            <person name="Liechti N."/>
            <person name="Schurch N."/>
            <person name="Bruggmann R."/>
            <person name="Wittwer M."/>
        </authorList>
    </citation>
    <scope>NUCLEOTIDE SEQUENCE [LARGE SCALE GENOMIC DNA]</scope>
    <source>
        <strain evidence="3 4">ATCC 30569</strain>
    </source>
</reference>
<accession>A0AA88KJR2</accession>
<proteinExistence type="predicted"/>